<dbReference type="WBParaSite" id="ACRNAN_Path_276.g1024.t1">
    <property type="protein sequence ID" value="ACRNAN_Path_276.g1024.t1"/>
    <property type="gene ID" value="ACRNAN_Path_276.g1024"/>
</dbReference>
<reference evidence="2" key="1">
    <citation type="submission" date="2022-11" db="UniProtKB">
        <authorList>
            <consortium name="WormBaseParasite"/>
        </authorList>
    </citation>
    <scope>IDENTIFICATION</scope>
</reference>
<evidence type="ECO:0000313" key="1">
    <source>
        <dbReference type="Proteomes" id="UP000887540"/>
    </source>
</evidence>
<keyword evidence="1" id="KW-1185">Reference proteome</keyword>
<proteinExistence type="predicted"/>
<sequence length="124" mass="14167">MSVCKNKICGDVLAAFDKDLLNAFTPIPMSKRVPSPDITMFPVGYYINSMKRLFGAKTKFIMFCIRSCWHHLSEENNRSEPYQKATVRQAPYIAFTTEQSGMSNYGPPKEYANVPQVMIEKVYP</sequence>
<protein>
    <submittedName>
        <fullName evidence="2">Uncharacterized protein</fullName>
    </submittedName>
</protein>
<dbReference type="Proteomes" id="UP000887540">
    <property type="component" value="Unplaced"/>
</dbReference>
<name>A0A914C4F8_9BILA</name>
<evidence type="ECO:0000313" key="2">
    <source>
        <dbReference type="WBParaSite" id="ACRNAN_Path_276.g1024.t1"/>
    </source>
</evidence>
<organism evidence="1 2">
    <name type="scientific">Acrobeloides nanus</name>
    <dbReference type="NCBI Taxonomy" id="290746"/>
    <lineage>
        <taxon>Eukaryota</taxon>
        <taxon>Metazoa</taxon>
        <taxon>Ecdysozoa</taxon>
        <taxon>Nematoda</taxon>
        <taxon>Chromadorea</taxon>
        <taxon>Rhabditida</taxon>
        <taxon>Tylenchina</taxon>
        <taxon>Cephalobomorpha</taxon>
        <taxon>Cephaloboidea</taxon>
        <taxon>Cephalobidae</taxon>
        <taxon>Acrobeloides</taxon>
    </lineage>
</organism>
<dbReference type="AlphaFoldDB" id="A0A914C4F8"/>
<accession>A0A914C4F8</accession>